<keyword evidence="4" id="KW-1185">Reference proteome</keyword>
<organism evidence="3 4">
    <name type="scientific">Ruminococcus albus SY3</name>
    <dbReference type="NCBI Taxonomy" id="1341156"/>
    <lineage>
        <taxon>Bacteria</taxon>
        <taxon>Bacillati</taxon>
        <taxon>Bacillota</taxon>
        <taxon>Clostridia</taxon>
        <taxon>Eubacteriales</taxon>
        <taxon>Oscillospiraceae</taxon>
        <taxon>Ruminococcus</taxon>
    </lineage>
</organism>
<feature type="transmembrane region" description="Helical" evidence="1">
    <location>
        <begin position="158"/>
        <end position="181"/>
    </location>
</feature>
<keyword evidence="1" id="KW-0472">Membrane</keyword>
<dbReference type="EMBL" id="JEOB01000001">
    <property type="protein sequence ID" value="EXM40514.1"/>
    <property type="molecule type" value="Genomic_DNA"/>
</dbReference>
<dbReference type="Pfam" id="PF07670">
    <property type="entry name" value="Gate"/>
    <property type="match status" value="1"/>
</dbReference>
<evidence type="ECO:0000256" key="1">
    <source>
        <dbReference type="SAM" id="Phobius"/>
    </source>
</evidence>
<keyword evidence="1" id="KW-1133">Transmembrane helix</keyword>
<name>A0A011UIN9_RUMAL</name>
<feature type="transmembrane region" description="Helical" evidence="1">
    <location>
        <begin position="126"/>
        <end position="146"/>
    </location>
</feature>
<feature type="domain" description="Nucleoside transporter/FeoB GTPase Gate" evidence="2">
    <location>
        <begin position="43"/>
        <end position="146"/>
    </location>
</feature>
<accession>A0A011UIN9</accession>
<evidence type="ECO:0000259" key="2">
    <source>
        <dbReference type="Pfam" id="PF07670"/>
    </source>
</evidence>
<dbReference type="Proteomes" id="UP000021369">
    <property type="component" value="Unassembled WGS sequence"/>
</dbReference>
<comment type="caution">
    <text evidence="3">The sequence shown here is derived from an EMBL/GenBank/DDBJ whole genome shotgun (WGS) entry which is preliminary data.</text>
</comment>
<dbReference type="AlphaFoldDB" id="A0A011UIN9"/>
<reference evidence="3 4" key="1">
    <citation type="submission" date="2013-06" db="EMBL/GenBank/DDBJ databases">
        <title>Rumen cellulosomics: divergent fiber-degrading strategies revealed by comparative genome-wide analysis of six Ruminococcal strains.</title>
        <authorList>
            <person name="Dassa B."/>
            <person name="Borovok I."/>
            <person name="Lamed R."/>
            <person name="Flint H."/>
            <person name="Yeoman C.J."/>
            <person name="White B."/>
            <person name="Bayer E.A."/>
        </authorList>
    </citation>
    <scope>NUCLEOTIDE SEQUENCE [LARGE SCALE GENOMIC DNA]</scope>
    <source>
        <strain evidence="3 4">SY3</strain>
    </source>
</reference>
<feature type="transmembrane region" description="Helical" evidence="1">
    <location>
        <begin position="39"/>
        <end position="57"/>
    </location>
</feature>
<dbReference type="PATRIC" id="fig|1341156.4.peg.774"/>
<gene>
    <name evidence="3" type="ORF">RASY3_01225</name>
</gene>
<protein>
    <submittedName>
        <fullName evidence="3">Spore maturation protein A</fullName>
    </submittedName>
</protein>
<sequence>MAFVLAVMLVLSAAAGFSDGGWAEISDAALGQCVKAVELGIYLAGSMALWCGLMRVAERSGLTRFMARAMSPLIRLIFGRLDTDSKKAVSLNLTANLLGLGNAATPTGIEAVRRLEKSSRPKRNTALITVINTASIQLIPVTAAALRSAHGSDSPMEILPAVLVTSVCSAVVGIVTASILFSEEE</sequence>
<proteinExistence type="predicted"/>
<keyword evidence="1" id="KW-0812">Transmembrane</keyword>
<evidence type="ECO:0000313" key="3">
    <source>
        <dbReference type="EMBL" id="EXM40514.1"/>
    </source>
</evidence>
<evidence type="ECO:0000313" key="4">
    <source>
        <dbReference type="Proteomes" id="UP000021369"/>
    </source>
</evidence>
<dbReference type="InterPro" id="IPR011642">
    <property type="entry name" value="Gate_dom"/>
</dbReference>